<evidence type="ECO:0000313" key="3">
    <source>
        <dbReference type="EMBL" id="CEG40134.1"/>
    </source>
</evidence>
<dbReference type="InterPro" id="IPR058256">
    <property type="entry name" value="WLGC"/>
</dbReference>
<feature type="transmembrane region" description="Helical" evidence="1">
    <location>
        <begin position="69"/>
        <end position="97"/>
    </location>
</feature>
<feature type="domain" description="WLGC" evidence="2">
    <location>
        <begin position="748"/>
        <end position="812"/>
    </location>
</feature>
<protein>
    <recommendedName>
        <fullName evidence="2">WLGC domain-containing protein</fullName>
    </recommendedName>
</protein>
<feature type="transmembrane region" description="Helical" evidence="1">
    <location>
        <begin position="139"/>
        <end position="158"/>
    </location>
</feature>
<dbReference type="EMBL" id="CCYD01000468">
    <property type="protein sequence ID" value="CEG40134.1"/>
    <property type="molecule type" value="Genomic_DNA"/>
</dbReference>
<name>A0A0P1AHZ4_PLAHL</name>
<keyword evidence="1" id="KW-1133">Transmembrane helix</keyword>
<evidence type="ECO:0000313" key="4">
    <source>
        <dbReference type="Proteomes" id="UP000054928"/>
    </source>
</evidence>
<dbReference type="OrthoDB" id="166170at2759"/>
<dbReference type="AlphaFoldDB" id="A0A0P1AHZ4"/>
<sequence length="816" mass="91751">MSNQNGGLSASPTKEKIASLVCATDHVTDQIRNSHILQPSFTDTSIDAYWTSNKPKVVISESRLPRQSVVSVVAAEVATFFDVFGFLGVPMVFMFILSAAWTFMLAVIQVCADDMANIIMNTTDFDNGKFWLLPRPNDAVIYSSTVLLTVFGAGYLGLAIKMLFFYRANCPPELKTAAKVVEKPKIAAQVLDYPKLSILGQISETWYHFQKRIGWIQLKSDIPVDIIQHYYTAALDLPKLIFQTLTLYTYLEKGFTIGIIYTYSVLLLCNWLVASYRSQCYVADSALVLARLYYTFDLFFAVFAPLVVFVYYIDTFEFDRAAFLTKTETIHAGTFDTVARLFGDPSQISSFCSAFHYLQFTSGSTLFYKSALNLLSLYKWKKIITTLIHNYHERQLEQRLKVVIRPAARPASRTASIRNTVKQLSRTSLRLKHGRHVGIKLFLSISFFCAGSGIFCYSIGAIESTNSLCSKFHKCTVASYQWNFGSDYCTCLVFVDRQIAPKSYAEWTDPEDTTADLAQLAFAGKLRIVQIINRAVPRIPEELRNCEFLEQLILVYTKTTALPEWLSKFSHLEYLHIEGDFAGKTLTEMPDGLFDSMPNLSFLHLGGIPHVQKIPSLSRLKNLRYLTLALIDSLEKFPSFEGLSQLYDLTIVSAPRAAVLPSMKSLVNLKTLKIRPKCAVCCNGFISGVCDMTPISCLPVPYERYPLSCTDSRISDDDKAFLEMFGGYICPNEPVIDRIAMAPTEYTTDKLCGGVKYKECIHNAVQGICYNTRMMVISCETAPGYIDMRKLQIQRGVGDRCDPDVEAWLGCTSLPD</sequence>
<dbReference type="PANTHER" id="PTHR47186:SF61">
    <property type="entry name" value="LEUCINE-RICH REPEAT-CONTAINING PROTEIN 57-RELATED"/>
    <property type="match status" value="1"/>
</dbReference>
<dbReference type="Gene3D" id="3.80.10.10">
    <property type="entry name" value="Ribonuclease Inhibitor"/>
    <property type="match status" value="1"/>
</dbReference>
<dbReference type="OMA" id="KFWLLPR"/>
<feature type="transmembrane region" description="Helical" evidence="1">
    <location>
        <begin position="293"/>
        <end position="313"/>
    </location>
</feature>
<reference evidence="4" key="1">
    <citation type="submission" date="2014-09" db="EMBL/GenBank/DDBJ databases">
        <authorList>
            <person name="Sharma Rahul"/>
            <person name="Thines Marco"/>
        </authorList>
    </citation>
    <scope>NUCLEOTIDE SEQUENCE [LARGE SCALE GENOMIC DNA]</scope>
</reference>
<organism evidence="3 4">
    <name type="scientific">Plasmopara halstedii</name>
    <name type="common">Downy mildew of sunflower</name>
    <dbReference type="NCBI Taxonomy" id="4781"/>
    <lineage>
        <taxon>Eukaryota</taxon>
        <taxon>Sar</taxon>
        <taxon>Stramenopiles</taxon>
        <taxon>Oomycota</taxon>
        <taxon>Peronosporomycetes</taxon>
        <taxon>Peronosporales</taxon>
        <taxon>Peronosporaceae</taxon>
        <taxon>Plasmopara</taxon>
    </lineage>
</organism>
<dbReference type="Pfam" id="PF26605">
    <property type="entry name" value="WLGC"/>
    <property type="match status" value="1"/>
</dbReference>
<feature type="transmembrane region" description="Helical" evidence="1">
    <location>
        <begin position="441"/>
        <end position="462"/>
    </location>
</feature>
<dbReference type="GeneID" id="36405406"/>
<dbReference type="Proteomes" id="UP000054928">
    <property type="component" value="Unassembled WGS sequence"/>
</dbReference>
<evidence type="ECO:0000259" key="2">
    <source>
        <dbReference type="Pfam" id="PF26605"/>
    </source>
</evidence>
<dbReference type="RefSeq" id="XP_024576503.1">
    <property type="nucleotide sequence ID" value="XM_024725758.1"/>
</dbReference>
<keyword evidence="1" id="KW-0812">Transmembrane</keyword>
<keyword evidence="4" id="KW-1185">Reference proteome</keyword>
<evidence type="ECO:0000256" key="1">
    <source>
        <dbReference type="SAM" id="Phobius"/>
    </source>
</evidence>
<dbReference type="InterPro" id="IPR032675">
    <property type="entry name" value="LRR_dom_sf"/>
</dbReference>
<accession>A0A0P1AHZ4</accession>
<dbReference type="SUPFAM" id="SSF52058">
    <property type="entry name" value="L domain-like"/>
    <property type="match status" value="1"/>
</dbReference>
<keyword evidence="1" id="KW-0472">Membrane</keyword>
<proteinExistence type="predicted"/>
<feature type="transmembrane region" description="Helical" evidence="1">
    <location>
        <begin position="255"/>
        <end position="273"/>
    </location>
</feature>
<dbReference type="PANTHER" id="PTHR47186">
    <property type="entry name" value="LEUCINE-RICH REPEAT-CONTAINING PROTEIN 57"/>
    <property type="match status" value="1"/>
</dbReference>